<dbReference type="InterPro" id="IPR023707">
    <property type="entry name" value="OM_assembly_BamA"/>
</dbReference>
<dbReference type="Pfam" id="PF01103">
    <property type="entry name" value="Omp85"/>
    <property type="match status" value="1"/>
</dbReference>
<dbReference type="InterPro" id="IPR000184">
    <property type="entry name" value="Bac_surfAg_D15"/>
</dbReference>
<feature type="domain" description="POTRA" evidence="8">
    <location>
        <begin position="26"/>
        <end position="93"/>
    </location>
</feature>
<dbReference type="GO" id="GO:0051205">
    <property type="term" value="P:protein insertion into membrane"/>
    <property type="evidence" value="ECO:0007669"/>
    <property type="project" value="TreeGrafter"/>
</dbReference>
<dbReference type="HAMAP" id="MF_01430">
    <property type="entry name" value="OM_assembly_BamA"/>
    <property type="match status" value="1"/>
</dbReference>
<gene>
    <name evidence="9" type="ORF">MNBD_GAMMA18-1097</name>
</gene>
<dbReference type="FunFam" id="3.10.20.310:FF:000002">
    <property type="entry name" value="Outer membrane protein assembly factor BamA"/>
    <property type="match status" value="1"/>
</dbReference>
<dbReference type="Gene3D" id="2.40.160.50">
    <property type="entry name" value="membrane protein fhac: a member of the omp85/tpsb transporter family"/>
    <property type="match status" value="1"/>
</dbReference>
<dbReference type="PANTHER" id="PTHR12815">
    <property type="entry name" value="SORTING AND ASSEMBLY MACHINERY SAMM50 PROTEIN FAMILY MEMBER"/>
    <property type="match status" value="1"/>
</dbReference>
<keyword evidence="4" id="KW-0732">Signal</keyword>
<evidence type="ECO:0000259" key="8">
    <source>
        <dbReference type="PROSITE" id="PS51779"/>
    </source>
</evidence>
<evidence type="ECO:0000256" key="2">
    <source>
        <dbReference type="ARBA" id="ARBA00022452"/>
    </source>
</evidence>
<evidence type="ECO:0000256" key="5">
    <source>
        <dbReference type="ARBA" id="ARBA00022737"/>
    </source>
</evidence>
<feature type="domain" description="POTRA" evidence="8">
    <location>
        <begin position="349"/>
        <end position="423"/>
    </location>
</feature>
<feature type="domain" description="POTRA" evidence="8">
    <location>
        <begin position="177"/>
        <end position="265"/>
    </location>
</feature>
<name>A0A3B1A4A1_9ZZZZ</name>
<reference evidence="9" key="1">
    <citation type="submission" date="2018-06" db="EMBL/GenBank/DDBJ databases">
        <authorList>
            <person name="Zhirakovskaya E."/>
        </authorList>
    </citation>
    <scope>NUCLEOTIDE SEQUENCE</scope>
</reference>
<evidence type="ECO:0000256" key="6">
    <source>
        <dbReference type="ARBA" id="ARBA00023136"/>
    </source>
</evidence>
<evidence type="ECO:0000256" key="7">
    <source>
        <dbReference type="ARBA" id="ARBA00023237"/>
    </source>
</evidence>
<organism evidence="9">
    <name type="scientific">hydrothermal vent metagenome</name>
    <dbReference type="NCBI Taxonomy" id="652676"/>
    <lineage>
        <taxon>unclassified sequences</taxon>
        <taxon>metagenomes</taxon>
        <taxon>ecological metagenomes</taxon>
    </lineage>
</organism>
<dbReference type="PROSITE" id="PS51779">
    <property type="entry name" value="POTRA"/>
    <property type="match status" value="5"/>
</dbReference>
<dbReference type="InterPro" id="IPR010827">
    <property type="entry name" value="BamA/TamA_POTRA"/>
</dbReference>
<sequence length="782" mass="87743">MFKNKLTIFLSQSLLVLLLPLSVHAFEVQDIRLDGLKRIAAGTVFTYLPFRVGETLDDKRRADMIKTLYATGFFLDIRLGRSGDVLVLEFEERPSIAKIEFDGNEEISDDQLEVVLKNLGLVEGRIFNPSQLEKITQELRRQYYSEGKYGVSITSELTESSDNLVEIKVQIDEGDVARIHQVNLVGNRAFSDEKLLSRLELGEAPLISLFSSRDKYSKQKLLGDIETLRSYYMDRGYLEFAIESTQVSVTPDKQGVYITANLVEGEQYSVSSVKLVGNLIVDEAELTSLLRLSAGDVFSRKALTETTNALSERLGYEGYAFANINAVPDVDKENRTVALTIYADPGKRVYVRRINISGNTKTFDEVLRREIRQMEGGWFSTQKVNRSRTRMQRLGYIQEVGVETPAVPGSSDQVDVNFQVTEGRSGNLQVGAGYGTNGMIFNTSVTEQNFLGSGESVRLAFDNSRAVTTYNLSFTNPYYTLDGVSRGFSLYSTTTDGGGASVADFNTDVLGASLNFGFPMSEYNRVRLSFEYEKIKIDAPLDRVGPQIDGWVQDNGDDFGSAMVSASWSHDSRDRTLFATEGYLQRLTLDYSFPGSELEYLKIRHKQTFLWPTIFNTSLSFSTDVGYGRGIGDTKGLPFFENFYLGGVTSMRGFSSNSLGPSSTVRWTDGTDDSGNPIPFTRKKVIGGNKKLRSSLEWIFPSPFEEYKRSFRWSYFIDVGYVFGYNIPFTRESILDELRVSHGVAMQWVTPVGMLTFSLGYPLRSESSDELERFQFTIGAPF</sequence>
<keyword evidence="7" id="KW-0998">Cell outer membrane</keyword>
<dbReference type="Gene3D" id="3.10.20.310">
    <property type="entry name" value="membrane protein fhac"/>
    <property type="match status" value="5"/>
</dbReference>
<accession>A0A3B1A4A1</accession>
<dbReference type="EMBL" id="UOFP01000195">
    <property type="protein sequence ID" value="VAW87736.1"/>
    <property type="molecule type" value="Genomic_DNA"/>
</dbReference>
<protein>
    <submittedName>
        <fullName evidence="9">Outer membrane protein assembly factor YaeT</fullName>
    </submittedName>
</protein>
<evidence type="ECO:0000313" key="9">
    <source>
        <dbReference type="EMBL" id="VAW87736.1"/>
    </source>
</evidence>
<evidence type="ECO:0000256" key="4">
    <source>
        <dbReference type="ARBA" id="ARBA00022729"/>
    </source>
</evidence>
<evidence type="ECO:0000256" key="3">
    <source>
        <dbReference type="ARBA" id="ARBA00022692"/>
    </source>
</evidence>
<feature type="domain" description="POTRA" evidence="8">
    <location>
        <begin position="94"/>
        <end position="174"/>
    </location>
</feature>
<proteinExistence type="inferred from homology"/>
<dbReference type="InterPro" id="IPR034746">
    <property type="entry name" value="POTRA"/>
</dbReference>
<dbReference type="GO" id="GO:0043165">
    <property type="term" value="P:Gram-negative-bacterium-type cell outer membrane assembly"/>
    <property type="evidence" value="ECO:0007669"/>
    <property type="project" value="TreeGrafter"/>
</dbReference>
<keyword evidence="2" id="KW-1134">Transmembrane beta strand</keyword>
<keyword evidence="3" id="KW-0812">Transmembrane</keyword>
<keyword evidence="5" id="KW-0677">Repeat</keyword>
<comment type="subcellular location">
    <subcellularLocation>
        <location evidence="1">Membrane</location>
    </subcellularLocation>
</comment>
<feature type="domain" description="POTRA" evidence="8">
    <location>
        <begin position="268"/>
        <end position="346"/>
    </location>
</feature>
<dbReference type="InterPro" id="IPR039910">
    <property type="entry name" value="D15-like"/>
</dbReference>
<dbReference type="Pfam" id="PF07244">
    <property type="entry name" value="POTRA"/>
    <property type="match status" value="4"/>
</dbReference>
<dbReference type="AlphaFoldDB" id="A0A3B1A4A1"/>
<evidence type="ECO:0000256" key="1">
    <source>
        <dbReference type="ARBA" id="ARBA00004370"/>
    </source>
</evidence>
<dbReference type="GO" id="GO:1990063">
    <property type="term" value="C:Bam protein complex"/>
    <property type="evidence" value="ECO:0007669"/>
    <property type="project" value="TreeGrafter"/>
</dbReference>
<dbReference type="PANTHER" id="PTHR12815:SF23">
    <property type="entry name" value="OUTER MEMBRANE PROTEIN ASSEMBLY FACTOR BAMA"/>
    <property type="match status" value="1"/>
</dbReference>
<dbReference type="PIRSF" id="PIRSF006076">
    <property type="entry name" value="OM_assembly_OMP85"/>
    <property type="match status" value="1"/>
</dbReference>
<keyword evidence="6" id="KW-0472">Membrane</keyword>
<dbReference type="NCBIfam" id="TIGR03303">
    <property type="entry name" value="OM_YaeT"/>
    <property type="match status" value="1"/>
</dbReference>